<dbReference type="Proteomes" id="UP000727490">
    <property type="component" value="Unassembled WGS sequence"/>
</dbReference>
<evidence type="ECO:0000259" key="1">
    <source>
        <dbReference type="Pfam" id="PF01261"/>
    </source>
</evidence>
<organism evidence="2 3">
    <name type="scientific">Arthrospiribacter ruber</name>
    <dbReference type="NCBI Taxonomy" id="2487934"/>
    <lineage>
        <taxon>Bacteria</taxon>
        <taxon>Pseudomonadati</taxon>
        <taxon>Bacteroidota</taxon>
        <taxon>Cytophagia</taxon>
        <taxon>Cytophagales</taxon>
        <taxon>Cyclobacteriaceae</taxon>
        <taxon>Arthrospiribacter</taxon>
    </lineage>
</organism>
<protein>
    <submittedName>
        <fullName evidence="2">Sugar phosphate isomerase/epimerase</fullName>
    </submittedName>
</protein>
<dbReference type="PROSITE" id="PS51257">
    <property type="entry name" value="PROKAR_LIPOPROTEIN"/>
    <property type="match status" value="1"/>
</dbReference>
<dbReference type="Pfam" id="PF01261">
    <property type="entry name" value="AP_endonuc_2"/>
    <property type="match status" value="1"/>
</dbReference>
<evidence type="ECO:0000313" key="2">
    <source>
        <dbReference type="EMBL" id="MBW3470022.1"/>
    </source>
</evidence>
<proteinExistence type="predicted"/>
<dbReference type="InterPro" id="IPR050312">
    <property type="entry name" value="IolE/XylAMocC-like"/>
</dbReference>
<dbReference type="PANTHER" id="PTHR12110:SF53">
    <property type="entry name" value="BLR5974 PROTEIN"/>
    <property type="match status" value="1"/>
</dbReference>
<accession>A0A951MFP7</accession>
<reference evidence="2 3" key="1">
    <citation type="journal article" date="2020" name="Syst. Appl. Microbiol.">
        <title>Arthrospiribacter ruber gen. nov., sp. nov., a novel bacterium isolated from Arthrospira cultures.</title>
        <authorList>
            <person name="Waleron M."/>
            <person name="Misztak A."/>
            <person name="Waleron M.M."/>
            <person name="Furmaniak M."/>
            <person name="Mrozik A."/>
            <person name="Waleron K."/>
        </authorList>
    </citation>
    <scope>NUCLEOTIDE SEQUENCE [LARGE SCALE GENOMIC DNA]</scope>
    <source>
        <strain evidence="2 3">DPMB0001</strain>
    </source>
</reference>
<feature type="domain" description="Xylose isomerase-like TIM barrel" evidence="1">
    <location>
        <begin position="97"/>
        <end position="316"/>
    </location>
</feature>
<gene>
    <name evidence="2" type="ORF">EGN73_19705</name>
</gene>
<dbReference type="AlphaFoldDB" id="A0A951MFP7"/>
<dbReference type="EMBL" id="RPHB01000011">
    <property type="protein sequence ID" value="MBW3470022.1"/>
    <property type="molecule type" value="Genomic_DNA"/>
</dbReference>
<keyword evidence="3" id="KW-1185">Reference proteome</keyword>
<dbReference type="PANTHER" id="PTHR12110">
    <property type="entry name" value="HYDROXYPYRUVATE ISOMERASE"/>
    <property type="match status" value="1"/>
</dbReference>
<keyword evidence="2" id="KW-0413">Isomerase</keyword>
<sequence>MKNDAQRRTFIRNLGLLGIGASVSPILLQSCGGASQKSEETVSETSKDMFFKISLAQWSLHKMLFAGELDNLDFAKFTKDTFDIHALEYVNAFFKDKAKDTDYLGEMKKRVNDLGMESVLIMVDGEGFLGDLDQKARMKSVDDHKKWVEAAKFLGCHSIRVNAFGRGTAEEVGAAATDGLRNLSEFAKPHGINVIVENHGSYSSNGQWLTQVIQNTGMDNCGTLPDFGNFCVKRSGETEWEGECVEEYDRYQGVKEMMPFAKGVSAKANNFDAEGNCVETDFYKMMQIVKDAGYTGYVGIEYEGNDLSEVEGIKATKALLERVGMEIS</sequence>
<dbReference type="InterPro" id="IPR013022">
    <property type="entry name" value="Xyl_isomerase-like_TIM-brl"/>
</dbReference>
<dbReference type="RefSeq" id="WP_219293557.1">
    <property type="nucleotide sequence ID" value="NZ_RPHB01000011.1"/>
</dbReference>
<evidence type="ECO:0000313" key="3">
    <source>
        <dbReference type="Proteomes" id="UP000727490"/>
    </source>
</evidence>
<comment type="caution">
    <text evidence="2">The sequence shown here is derived from an EMBL/GenBank/DDBJ whole genome shotgun (WGS) entry which is preliminary data.</text>
</comment>
<dbReference type="GO" id="GO:0016853">
    <property type="term" value="F:isomerase activity"/>
    <property type="evidence" value="ECO:0007669"/>
    <property type="project" value="UniProtKB-KW"/>
</dbReference>
<name>A0A951MFP7_9BACT</name>